<accession>A4C624</accession>
<dbReference type="SMART" id="SM00850">
    <property type="entry name" value="LytTR"/>
    <property type="match status" value="1"/>
</dbReference>
<dbReference type="InterPro" id="IPR011006">
    <property type="entry name" value="CheY-like_superfamily"/>
</dbReference>
<dbReference type="HOGENOM" id="CLU_000445_14_1_6"/>
<dbReference type="Gene3D" id="2.40.50.1020">
    <property type="entry name" value="LytTr DNA-binding domain"/>
    <property type="match status" value="1"/>
</dbReference>
<evidence type="ECO:0000256" key="2">
    <source>
        <dbReference type="PROSITE-ProRule" id="PRU00169"/>
    </source>
</evidence>
<dbReference type="EMBL" id="AAOH01000002">
    <property type="protein sequence ID" value="EAR29428.1"/>
    <property type="molecule type" value="Genomic_DNA"/>
</dbReference>
<sequence length="236" mass="26678">MRVLIVDDEPLARLRLKRLLNENHPHFLVVGEAQNGVEALTLAKMHLPQVVFLDIEMPLMNGLELAEQLNLFKIPPALVFITAHTNHALAAIQTVPTGYLVKPLEAEALAKVIASLGKLNRAQLESQKEASIQYQLGSNTRQLLVSEVLYIEADDKFSKVFHHGGEVLLDTSLKQLELKYPQQLLRIHRKILINQNKLDALFNTEQGLFVSLTGLDKRLEVSRRESKKVKLLFQTQ</sequence>
<dbReference type="Pfam" id="PF00072">
    <property type="entry name" value="Response_reg"/>
    <property type="match status" value="1"/>
</dbReference>
<dbReference type="SMART" id="SM00448">
    <property type="entry name" value="REC"/>
    <property type="match status" value="1"/>
</dbReference>
<comment type="caution">
    <text evidence="5">The sequence shown here is derived from an EMBL/GenBank/DDBJ whole genome shotgun (WGS) entry which is preliminary data.</text>
</comment>
<keyword evidence="6" id="KW-1185">Reference proteome</keyword>
<gene>
    <name evidence="5" type="ORF">PTD2_11449</name>
</gene>
<dbReference type="OrthoDB" id="236568at2"/>
<keyword evidence="1" id="KW-0902">Two-component regulatory system</keyword>
<dbReference type="GO" id="GO:0003677">
    <property type="term" value="F:DNA binding"/>
    <property type="evidence" value="ECO:0007669"/>
    <property type="project" value="InterPro"/>
</dbReference>
<protein>
    <submittedName>
        <fullName evidence="5">Putative alginate biosynthesis regulatory protein</fullName>
    </submittedName>
</protein>
<dbReference type="AlphaFoldDB" id="A4C624"/>
<evidence type="ECO:0000259" key="4">
    <source>
        <dbReference type="PROSITE" id="PS50930"/>
    </source>
</evidence>
<keyword evidence="2" id="KW-0597">Phosphoprotein</keyword>
<dbReference type="PROSITE" id="PS50110">
    <property type="entry name" value="RESPONSE_REGULATORY"/>
    <property type="match status" value="1"/>
</dbReference>
<evidence type="ECO:0000313" key="6">
    <source>
        <dbReference type="Proteomes" id="UP000006201"/>
    </source>
</evidence>
<organism evidence="5 6">
    <name type="scientific">Pseudoalteromonas tunicata D2</name>
    <dbReference type="NCBI Taxonomy" id="87626"/>
    <lineage>
        <taxon>Bacteria</taxon>
        <taxon>Pseudomonadati</taxon>
        <taxon>Pseudomonadota</taxon>
        <taxon>Gammaproteobacteria</taxon>
        <taxon>Alteromonadales</taxon>
        <taxon>Pseudoalteromonadaceae</taxon>
        <taxon>Pseudoalteromonas</taxon>
    </lineage>
</organism>
<evidence type="ECO:0000256" key="1">
    <source>
        <dbReference type="ARBA" id="ARBA00023012"/>
    </source>
</evidence>
<dbReference type="InterPro" id="IPR052048">
    <property type="entry name" value="ST_Response_Regulator"/>
</dbReference>
<dbReference type="PANTHER" id="PTHR43228">
    <property type="entry name" value="TWO-COMPONENT RESPONSE REGULATOR"/>
    <property type="match status" value="1"/>
</dbReference>
<feature type="domain" description="Response regulatory" evidence="3">
    <location>
        <begin position="2"/>
        <end position="117"/>
    </location>
</feature>
<dbReference type="STRING" id="87626.PTD2_11449"/>
<name>A4C624_9GAMM</name>
<evidence type="ECO:0000259" key="3">
    <source>
        <dbReference type="PROSITE" id="PS50110"/>
    </source>
</evidence>
<dbReference type="Proteomes" id="UP000006201">
    <property type="component" value="Unassembled WGS sequence"/>
</dbReference>
<dbReference type="RefSeq" id="WP_009837302.1">
    <property type="nucleotide sequence ID" value="NZ_AAOH01000002.1"/>
</dbReference>
<feature type="modified residue" description="4-aspartylphosphate" evidence="2">
    <location>
        <position position="54"/>
    </location>
</feature>
<dbReference type="InterPro" id="IPR007492">
    <property type="entry name" value="LytTR_DNA-bd_dom"/>
</dbReference>
<dbReference type="InterPro" id="IPR001789">
    <property type="entry name" value="Sig_transdc_resp-reg_receiver"/>
</dbReference>
<dbReference type="PANTHER" id="PTHR43228:SF1">
    <property type="entry name" value="TWO-COMPONENT RESPONSE REGULATOR ARR22"/>
    <property type="match status" value="1"/>
</dbReference>
<dbReference type="Pfam" id="PF04397">
    <property type="entry name" value="LytTR"/>
    <property type="match status" value="1"/>
</dbReference>
<dbReference type="GO" id="GO:0000160">
    <property type="term" value="P:phosphorelay signal transduction system"/>
    <property type="evidence" value="ECO:0007669"/>
    <property type="project" value="UniProtKB-KW"/>
</dbReference>
<reference evidence="5 6" key="1">
    <citation type="submission" date="2006-02" db="EMBL/GenBank/DDBJ databases">
        <authorList>
            <person name="Moran M.A."/>
            <person name="Kjelleberg S."/>
            <person name="Egan S."/>
            <person name="Saunders N."/>
            <person name="Thomas T."/>
            <person name="Ferriera S."/>
            <person name="Johnson J."/>
            <person name="Kravitz S."/>
            <person name="Halpern A."/>
            <person name="Remington K."/>
            <person name="Beeson K."/>
            <person name="Tran B."/>
            <person name="Rogers Y.-H."/>
            <person name="Friedman R."/>
            <person name="Venter J.C."/>
        </authorList>
    </citation>
    <scope>NUCLEOTIDE SEQUENCE [LARGE SCALE GENOMIC DNA]</scope>
    <source>
        <strain evidence="5 6">D2</strain>
    </source>
</reference>
<evidence type="ECO:0000313" key="5">
    <source>
        <dbReference type="EMBL" id="EAR29428.1"/>
    </source>
</evidence>
<dbReference type="Gene3D" id="3.40.50.2300">
    <property type="match status" value="1"/>
</dbReference>
<proteinExistence type="predicted"/>
<dbReference type="PROSITE" id="PS50930">
    <property type="entry name" value="HTH_LYTTR"/>
    <property type="match status" value="1"/>
</dbReference>
<feature type="domain" description="HTH LytTR-type" evidence="4">
    <location>
        <begin position="132"/>
        <end position="235"/>
    </location>
</feature>
<dbReference type="SUPFAM" id="SSF52172">
    <property type="entry name" value="CheY-like"/>
    <property type="match status" value="1"/>
</dbReference>
<dbReference type="eggNOG" id="COG3279">
    <property type="taxonomic scope" value="Bacteria"/>
</dbReference>